<feature type="compositionally biased region" description="Polar residues" evidence="1">
    <location>
        <begin position="292"/>
        <end position="302"/>
    </location>
</feature>
<feature type="compositionally biased region" description="Polar residues" evidence="1">
    <location>
        <begin position="413"/>
        <end position="425"/>
    </location>
</feature>
<dbReference type="EMBL" id="JABSTV010001248">
    <property type="protein sequence ID" value="KAH7969712.1"/>
    <property type="molecule type" value="Genomic_DNA"/>
</dbReference>
<protein>
    <submittedName>
        <fullName evidence="3">Uncharacterized protein</fullName>
    </submittedName>
</protein>
<feature type="compositionally biased region" description="Polar residues" evidence="1">
    <location>
        <begin position="584"/>
        <end position="599"/>
    </location>
</feature>
<feature type="compositionally biased region" description="Polar residues" evidence="1">
    <location>
        <begin position="336"/>
        <end position="347"/>
    </location>
</feature>
<feature type="region of interest" description="Disordered" evidence="1">
    <location>
        <begin position="30"/>
        <end position="59"/>
    </location>
</feature>
<comment type="caution">
    <text evidence="3">The sequence shown here is derived from an EMBL/GenBank/DDBJ whole genome shotgun (WGS) entry which is preliminary data.</text>
</comment>
<evidence type="ECO:0000313" key="4">
    <source>
        <dbReference type="Proteomes" id="UP000821837"/>
    </source>
</evidence>
<keyword evidence="2" id="KW-0732">Signal</keyword>
<feature type="compositionally biased region" description="Low complexity" evidence="1">
    <location>
        <begin position="426"/>
        <end position="436"/>
    </location>
</feature>
<reference evidence="3" key="1">
    <citation type="journal article" date="2020" name="Cell">
        <title>Large-Scale Comparative Analyses of Tick Genomes Elucidate Their Genetic Diversity and Vector Capacities.</title>
        <authorList>
            <consortium name="Tick Genome and Microbiome Consortium (TIGMIC)"/>
            <person name="Jia N."/>
            <person name="Wang J."/>
            <person name="Shi W."/>
            <person name="Du L."/>
            <person name="Sun Y."/>
            <person name="Zhan W."/>
            <person name="Jiang J.F."/>
            <person name="Wang Q."/>
            <person name="Zhang B."/>
            <person name="Ji P."/>
            <person name="Bell-Sakyi L."/>
            <person name="Cui X.M."/>
            <person name="Yuan T.T."/>
            <person name="Jiang B.G."/>
            <person name="Yang W.F."/>
            <person name="Lam T.T."/>
            <person name="Chang Q.C."/>
            <person name="Ding S.J."/>
            <person name="Wang X.J."/>
            <person name="Zhu J.G."/>
            <person name="Ruan X.D."/>
            <person name="Zhao L."/>
            <person name="Wei J.T."/>
            <person name="Ye R.Z."/>
            <person name="Que T.C."/>
            <person name="Du C.H."/>
            <person name="Zhou Y.H."/>
            <person name="Cheng J.X."/>
            <person name="Dai P.F."/>
            <person name="Guo W.B."/>
            <person name="Han X.H."/>
            <person name="Huang E.J."/>
            <person name="Li L.F."/>
            <person name="Wei W."/>
            <person name="Gao Y.C."/>
            <person name="Liu J.Z."/>
            <person name="Shao H.Z."/>
            <person name="Wang X."/>
            <person name="Wang C.C."/>
            <person name="Yang T.C."/>
            <person name="Huo Q.B."/>
            <person name="Li W."/>
            <person name="Chen H.Y."/>
            <person name="Chen S.E."/>
            <person name="Zhou L.G."/>
            <person name="Ni X.B."/>
            <person name="Tian J.H."/>
            <person name="Sheng Y."/>
            <person name="Liu T."/>
            <person name="Pan Y.S."/>
            <person name="Xia L.Y."/>
            <person name="Li J."/>
            <person name="Zhao F."/>
            <person name="Cao W.C."/>
        </authorList>
    </citation>
    <scope>NUCLEOTIDE SEQUENCE</scope>
    <source>
        <strain evidence="3">Rsan-2018</strain>
    </source>
</reference>
<feature type="compositionally biased region" description="Low complexity" evidence="1">
    <location>
        <begin position="326"/>
        <end position="335"/>
    </location>
</feature>
<proteinExistence type="predicted"/>
<accession>A0A9D4Q8F1</accession>
<evidence type="ECO:0000313" key="3">
    <source>
        <dbReference type="EMBL" id="KAH7969712.1"/>
    </source>
</evidence>
<evidence type="ECO:0000256" key="2">
    <source>
        <dbReference type="SAM" id="SignalP"/>
    </source>
</evidence>
<feature type="signal peptide" evidence="2">
    <location>
        <begin position="1"/>
        <end position="27"/>
    </location>
</feature>
<feature type="chain" id="PRO_5039314320" evidence="2">
    <location>
        <begin position="28"/>
        <end position="758"/>
    </location>
</feature>
<feature type="region of interest" description="Disordered" evidence="1">
    <location>
        <begin position="398"/>
        <end position="445"/>
    </location>
</feature>
<name>A0A9D4Q8F1_RHISA</name>
<evidence type="ECO:0000256" key="1">
    <source>
        <dbReference type="SAM" id="MobiDB-lite"/>
    </source>
</evidence>
<feature type="region of interest" description="Disordered" evidence="1">
    <location>
        <begin position="261"/>
        <end position="362"/>
    </location>
</feature>
<dbReference type="VEuPathDB" id="VectorBase:RSAN_042019"/>
<keyword evidence="4" id="KW-1185">Reference proteome</keyword>
<dbReference type="Proteomes" id="UP000821837">
    <property type="component" value="Unassembled WGS sequence"/>
</dbReference>
<feature type="region of interest" description="Disordered" evidence="1">
    <location>
        <begin position="581"/>
        <end position="604"/>
    </location>
</feature>
<sequence>MSRLPTVATAANALLFLLTAGLCEVDAAASTSGVTTPSTTPGSSPKPTTRSTEYKNMDSHTLERTLSELRYGVELLVSKVTLLEPRLSRMDTAIGRLERALLRESTASESNSGHQTRFPPRPIGYASGKGCGSSSSSLSSSGDKAATVELASIGDQLRDLRDEQRFFRHMLGDLRNYTTHSSDRIIVSPFHPAYPRAWFMQLDACLAVNGVTEQPLMHDILLDTIPAELRHLSAASSSRPQPYDDLCAAVLARYGETYRPLPGTREFRVSPTPTRAVPPGPQPSHDRDLPSPATSLSTSRPATSAVVPAPDDPPDDVQDPTPGVPAPDDVAAAIDQSATSRVSSTPSADGPSGMPAIRPSSLSSPAHDTFLISASTLATLPHDLQADTDNLSPAVRPSLAEVSPSTVPERDLPSTSELCVSCQQRSASPSTSPAAAVRAPHQLRPYMRDAATMTVSPEDDMPVSSKAAPHTNVTPATTADVQYSDLRMGPHVPSTCASGISVKALCAAKLEQRGFLLARPAVNIQTSRPVIVGGKTSANGAAHLLRPQLLPWEAQPSMSSGSMSSSGTGSARPLHMVELKNNHRSPSGATPPFRSQGTATAHRRQDKVRGIFTDLFGSTRTNIAKHLRQATENVRRDTEIPLSRVADLADSLDAQTRKLPDLRAELAESAAAARVLELRVFTEDAYEPLRAAASLASRAAADLEKRMPPMLQKVAETATGLRAAIGDLRGALENATATVAPNDSYYVALSEEDDFWKR</sequence>
<reference evidence="3" key="2">
    <citation type="submission" date="2021-09" db="EMBL/GenBank/DDBJ databases">
        <authorList>
            <person name="Jia N."/>
            <person name="Wang J."/>
            <person name="Shi W."/>
            <person name="Du L."/>
            <person name="Sun Y."/>
            <person name="Zhan W."/>
            <person name="Jiang J."/>
            <person name="Wang Q."/>
            <person name="Zhang B."/>
            <person name="Ji P."/>
            <person name="Sakyi L.B."/>
            <person name="Cui X."/>
            <person name="Yuan T."/>
            <person name="Jiang B."/>
            <person name="Yang W."/>
            <person name="Lam T.T.-Y."/>
            <person name="Chang Q."/>
            <person name="Ding S."/>
            <person name="Wang X."/>
            <person name="Zhu J."/>
            <person name="Ruan X."/>
            <person name="Zhao L."/>
            <person name="Wei J."/>
            <person name="Que T."/>
            <person name="Du C."/>
            <person name="Cheng J."/>
            <person name="Dai P."/>
            <person name="Han X."/>
            <person name="Huang E."/>
            <person name="Gao Y."/>
            <person name="Liu J."/>
            <person name="Shao H."/>
            <person name="Ye R."/>
            <person name="Li L."/>
            <person name="Wei W."/>
            <person name="Wang X."/>
            <person name="Wang C."/>
            <person name="Huo Q."/>
            <person name="Li W."/>
            <person name="Guo W."/>
            <person name="Chen H."/>
            <person name="Chen S."/>
            <person name="Zhou L."/>
            <person name="Zhou L."/>
            <person name="Ni X."/>
            <person name="Tian J."/>
            <person name="Zhou Y."/>
            <person name="Sheng Y."/>
            <person name="Liu T."/>
            <person name="Pan Y."/>
            <person name="Xia L."/>
            <person name="Li J."/>
            <person name="Zhao F."/>
            <person name="Cao W."/>
        </authorList>
    </citation>
    <scope>NUCLEOTIDE SEQUENCE</scope>
    <source>
        <strain evidence="3">Rsan-2018</strain>
        <tissue evidence="3">Larvae</tissue>
    </source>
</reference>
<dbReference type="AlphaFoldDB" id="A0A9D4Q8F1"/>
<organism evidence="3 4">
    <name type="scientific">Rhipicephalus sanguineus</name>
    <name type="common">Brown dog tick</name>
    <name type="synonym">Ixodes sanguineus</name>
    <dbReference type="NCBI Taxonomy" id="34632"/>
    <lineage>
        <taxon>Eukaryota</taxon>
        <taxon>Metazoa</taxon>
        <taxon>Ecdysozoa</taxon>
        <taxon>Arthropoda</taxon>
        <taxon>Chelicerata</taxon>
        <taxon>Arachnida</taxon>
        <taxon>Acari</taxon>
        <taxon>Parasitiformes</taxon>
        <taxon>Ixodida</taxon>
        <taxon>Ixodoidea</taxon>
        <taxon>Ixodidae</taxon>
        <taxon>Rhipicephalinae</taxon>
        <taxon>Rhipicephalus</taxon>
        <taxon>Rhipicephalus</taxon>
    </lineage>
</organism>
<gene>
    <name evidence="3" type="ORF">HPB52_021680</name>
</gene>
<feature type="compositionally biased region" description="Low complexity" evidence="1">
    <location>
        <begin position="30"/>
        <end position="51"/>
    </location>
</feature>